<reference evidence="1 2" key="1">
    <citation type="journal article" date="2013" name="Nature">
        <title>The genomes of four tapeworm species reveal adaptations to parasitism.</title>
        <authorList>
            <person name="Tsai I.J."/>
            <person name="Zarowiecki M."/>
            <person name="Holroyd N."/>
            <person name="Garciarrubio A."/>
            <person name="Sanchez-Flores A."/>
            <person name="Brooks K.L."/>
            <person name="Tracey A."/>
            <person name="Bobes R.J."/>
            <person name="Fragoso G."/>
            <person name="Sciutto E."/>
            <person name="Aslett M."/>
            <person name="Beasley H."/>
            <person name="Bennett H.M."/>
            <person name="Cai J."/>
            <person name="Camicia F."/>
            <person name="Clark R."/>
            <person name="Cucher M."/>
            <person name="De Silva N."/>
            <person name="Day T.A."/>
            <person name="Deplazes P."/>
            <person name="Estrada K."/>
            <person name="Fernandez C."/>
            <person name="Holland P.W."/>
            <person name="Hou J."/>
            <person name="Hu S."/>
            <person name="Huckvale T."/>
            <person name="Hung S.S."/>
            <person name="Kamenetzky L."/>
            <person name="Keane J.A."/>
            <person name="Kiss F."/>
            <person name="Koziol U."/>
            <person name="Lambert O."/>
            <person name="Liu K."/>
            <person name="Luo X."/>
            <person name="Luo Y."/>
            <person name="Macchiaroli N."/>
            <person name="Nichol S."/>
            <person name="Paps J."/>
            <person name="Parkinson J."/>
            <person name="Pouchkina-Stantcheva N."/>
            <person name="Riddiford N."/>
            <person name="Rosenzvit M."/>
            <person name="Salinas G."/>
            <person name="Wasmuth J.D."/>
            <person name="Zamanian M."/>
            <person name="Zheng Y."/>
            <person name="Cai X."/>
            <person name="Soberon X."/>
            <person name="Olson P.D."/>
            <person name="Laclette J.P."/>
            <person name="Brehm K."/>
            <person name="Berriman M."/>
            <person name="Garciarrubio A."/>
            <person name="Bobes R.J."/>
            <person name="Fragoso G."/>
            <person name="Sanchez-Flores A."/>
            <person name="Estrada K."/>
            <person name="Cevallos M.A."/>
            <person name="Morett E."/>
            <person name="Gonzalez V."/>
            <person name="Portillo T."/>
            <person name="Ochoa-Leyva A."/>
            <person name="Jose M.V."/>
            <person name="Sciutto E."/>
            <person name="Landa A."/>
            <person name="Jimenez L."/>
            <person name="Valdes V."/>
            <person name="Carrero J.C."/>
            <person name="Larralde C."/>
            <person name="Morales-Montor J."/>
            <person name="Limon-Lason J."/>
            <person name="Soberon X."/>
            <person name="Laclette J.P."/>
        </authorList>
    </citation>
    <scope>NUCLEOTIDE SEQUENCE [LARGE SCALE GENOMIC DNA]</scope>
</reference>
<name>A0A068X2U3_ECHGR</name>
<organism evidence="1">
    <name type="scientific">Echinococcus granulosus</name>
    <name type="common">Hydatid tapeworm</name>
    <dbReference type="NCBI Taxonomy" id="6210"/>
    <lineage>
        <taxon>Eukaryota</taxon>
        <taxon>Metazoa</taxon>
        <taxon>Spiralia</taxon>
        <taxon>Lophotrochozoa</taxon>
        <taxon>Platyhelminthes</taxon>
        <taxon>Cestoda</taxon>
        <taxon>Eucestoda</taxon>
        <taxon>Cyclophyllidea</taxon>
        <taxon>Taeniidae</taxon>
        <taxon>Echinococcus</taxon>
        <taxon>Echinococcus granulosus group</taxon>
    </lineage>
</organism>
<dbReference type="AlphaFoldDB" id="A0A068X2U3"/>
<evidence type="ECO:0000313" key="2">
    <source>
        <dbReference type="Proteomes" id="UP000492820"/>
    </source>
</evidence>
<protein>
    <submittedName>
        <fullName evidence="3">Amidase domain-containing protein</fullName>
    </submittedName>
</protein>
<evidence type="ECO:0000313" key="3">
    <source>
        <dbReference type="WBParaSite" id="EgrG_002061700"/>
    </source>
</evidence>
<reference evidence="3" key="3">
    <citation type="submission" date="2020-10" db="UniProtKB">
        <authorList>
            <consortium name="WormBaseParasite"/>
        </authorList>
    </citation>
    <scope>IDENTIFICATION</scope>
</reference>
<gene>
    <name evidence="1" type="ORF">EgrG_002061700</name>
</gene>
<dbReference type="Proteomes" id="UP000492820">
    <property type="component" value="Unassembled WGS sequence"/>
</dbReference>
<reference evidence="1" key="2">
    <citation type="submission" date="2014-06" db="EMBL/GenBank/DDBJ databases">
        <authorList>
            <person name="Aslett M."/>
        </authorList>
    </citation>
    <scope>NUCLEOTIDE SEQUENCE</scope>
</reference>
<dbReference type="EMBL" id="LK028737">
    <property type="protein sequence ID" value="CDS25128.1"/>
    <property type="molecule type" value="Genomic_DNA"/>
</dbReference>
<sequence>MEGVYAGPVGQVGRANGLMDKVLVSGAEEWGSSPTQDDWPAAFSNAVMRSGWEAGVVDAFVIPQYHTVVHVVLALRRQGSRARRL</sequence>
<evidence type="ECO:0000313" key="1">
    <source>
        <dbReference type="EMBL" id="CDS25128.1"/>
    </source>
</evidence>
<dbReference type="WBParaSite" id="EgrG_002061700">
    <property type="protein sequence ID" value="EgrG_002061700"/>
    <property type="gene ID" value="EgrG_002061700"/>
</dbReference>
<proteinExistence type="predicted"/>
<accession>A0A068X2U3</accession>